<reference evidence="1 2" key="1">
    <citation type="submission" date="2018-08" db="EMBL/GenBank/DDBJ databases">
        <title>Diversity &amp; Physiological Properties of Lignin-Decomposing Actinobacteria from Soil.</title>
        <authorList>
            <person name="Roh S.G."/>
            <person name="Kim S.B."/>
        </authorList>
    </citation>
    <scope>NUCLEOTIDE SEQUENCE [LARGE SCALE GENOMIC DNA]</scope>
    <source>
        <strain evidence="1 2">MMS17-GH009</strain>
    </source>
</reference>
<dbReference type="RefSeq" id="WP_117490403.1">
    <property type="nucleotide sequence ID" value="NZ_QVIG01000001.1"/>
</dbReference>
<comment type="caution">
    <text evidence="1">The sequence shown here is derived from an EMBL/GenBank/DDBJ whole genome shotgun (WGS) entry which is preliminary data.</text>
</comment>
<protein>
    <submittedName>
        <fullName evidence="1">WXG100 family type VII secretion target</fullName>
    </submittedName>
</protein>
<name>A0A373A234_9ACTN</name>
<keyword evidence="2" id="KW-1185">Reference proteome</keyword>
<dbReference type="AlphaFoldDB" id="A0A373A234"/>
<gene>
    <name evidence="1" type="ORF">DR950_34185</name>
</gene>
<dbReference type="Gene3D" id="1.10.287.1060">
    <property type="entry name" value="ESAT-6-like"/>
    <property type="match status" value="1"/>
</dbReference>
<evidence type="ECO:0000313" key="1">
    <source>
        <dbReference type="EMBL" id="RGD62129.1"/>
    </source>
</evidence>
<dbReference type="Pfam" id="PF06013">
    <property type="entry name" value="WXG100"/>
    <property type="match status" value="1"/>
</dbReference>
<dbReference type="Proteomes" id="UP000263377">
    <property type="component" value="Unassembled WGS sequence"/>
</dbReference>
<dbReference type="InterPro" id="IPR036689">
    <property type="entry name" value="ESAT-6-like_sf"/>
</dbReference>
<organism evidence="1 2">
    <name type="scientific">Kitasatospora xanthocidica</name>
    <dbReference type="NCBI Taxonomy" id="83382"/>
    <lineage>
        <taxon>Bacteria</taxon>
        <taxon>Bacillati</taxon>
        <taxon>Actinomycetota</taxon>
        <taxon>Actinomycetes</taxon>
        <taxon>Kitasatosporales</taxon>
        <taxon>Streptomycetaceae</taxon>
        <taxon>Kitasatospora</taxon>
    </lineage>
</organism>
<dbReference type="SUPFAM" id="SSF140453">
    <property type="entry name" value="EsxAB dimer-like"/>
    <property type="match status" value="1"/>
</dbReference>
<sequence>MSVDPGAGTPAPATPDYDTVKLTIPLHEMAAAKATVETSLNNILDSLVTIEQTLADLKLGWAGQTAEQAKAIFDQWNACMAELVGTKTKAKPDGADGVFQRLMIAVGSAAANYDHAEDFIVTKLFAPLTAAIGAPSTGSGDPNAYNPAPPNLVNDKSNTVVAEIF</sequence>
<evidence type="ECO:0000313" key="2">
    <source>
        <dbReference type="Proteomes" id="UP000263377"/>
    </source>
</evidence>
<accession>A0A373A234</accession>
<proteinExistence type="predicted"/>
<dbReference type="InterPro" id="IPR010310">
    <property type="entry name" value="T7SS_ESAT-6-like"/>
</dbReference>
<dbReference type="EMBL" id="QVIG01000001">
    <property type="protein sequence ID" value="RGD62129.1"/>
    <property type="molecule type" value="Genomic_DNA"/>
</dbReference>